<evidence type="ECO:0008006" key="3">
    <source>
        <dbReference type="Google" id="ProtNLM"/>
    </source>
</evidence>
<reference evidence="1 2" key="1">
    <citation type="submission" date="2018-10" db="EMBL/GenBank/DDBJ databases">
        <title>Isolation from soil.</title>
        <authorList>
            <person name="Hu J."/>
        </authorList>
    </citation>
    <scope>NUCLEOTIDE SEQUENCE [LARGE SCALE GENOMIC DNA]</scope>
    <source>
        <strain evidence="1 2">NEAU-Ht49</strain>
    </source>
</reference>
<evidence type="ECO:0000313" key="1">
    <source>
        <dbReference type="EMBL" id="RMI39561.1"/>
    </source>
</evidence>
<organism evidence="1 2">
    <name type="scientific">Actinomadura harenae</name>
    <dbReference type="NCBI Taxonomy" id="2483351"/>
    <lineage>
        <taxon>Bacteria</taxon>
        <taxon>Bacillati</taxon>
        <taxon>Actinomycetota</taxon>
        <taxon>Actinomycetes</taxon>
        <taxon>Streptosporangiales</taxon>
        <taxon>Thermomonosporaceae</taxon>
        <taxon>Actinomadura</taxon>
    </lineage>
</organism>
<sequence>MIELTRFTAHDRKRLLAARPAMLADFEADRAGYLGARLVELPGGEWLDIVEWRSAEDFRISREKGPNRPGIAEFFAAIDGLVSDEQGELR</sequence>
<gene>
    <name evidence="1" type="ORF">EBO15_29315</name>
</gene>
<keyword evidence="2" id="KW-1185">Reference proteome</keyword>
<comment type="caution">
    <text evidence="1">The sequence shown here is derived from an EMBL/GenBank/DDBJ whole genome shotgun (WGS) entry which is preliminary data.</text>
</comment>
<dbReference type="OrthoDB" id="255603at2"/>
<dbReference type="Proteomes" id="UP000282674">
    <property type="component" value="Unassembled WGS sequence"/>
</dbReference>
<dbReference type="EMBL" id="RFFG01000065">
    <property type="protein sequence ID" value="RMI39561.1"/>
    <property type="molecule type" value="Genomic_DNA"/>
</dbReference>
<accession>A0A3M2LQ21</accession>
<dbReference type="AlphaFoldDB" id="A0A3M2LQ21"/>
<name>A0A3M2LQ21_9ACTN</name>
<evidence type="ECO:0000313" key="2">
    <source>
        <dbReference type="Proteomes" id="UP000282674"/>
    </source>
</evidence>
<dbReference type="InterPro" id="IPR011008">
    <property type="entry name" value="Dimeric_a/b-barrel"/>
</dbReference>
<proteinExistence type="predicted"/>
<protein>
    <recommendedName>
        <fullName evidence="3">ABM domain-containing protein</fullName>
    </recommendedName>
</protein>
<dbReference type="SUPFAM" id="SSF54909">
    <property type="entry name" value="Dimeric alpha+beta barrel"/>
    <property type="match status" value="1"/>
</dbReference>
<dbReference type="RefSeq" id="WP_122197694.1">
    <property type="nucleotide sequence ID" value="NZ_JBHSKC010000005.1"/>
</dbReference>